<dbReference type="InterPro" id="IPR005361">
    <property type="entry name" value="UPF0158"/>
</dbReference>
<gene>
    <name evidence="1" type="ORF">GC096_00790</name>
</gene>
<proteinExistence type="predicted"/>
<protein>
    <recommendedName>
        <fullName evidence="3">Phage protein</fullName>
    </recommendedName>
</protein>
<dbReference type="Proteomes" id="UP000653578">
    <property type="component" value="Unassembled WGS sequence"/>
</dbReference>
<keyword evidence="2" id="KW-1185">Reference proteome</keyword>
<comment type="caution">
    <text evidence="1">The sequence shown here is derived from an EMBL/GenBank/DDBJ whole genome shotgun (WGS) entry which is preliminary data.</text>
</comment>
<dbReference type="Pfam" id="PF03682">
    <property type="entry name" value="UPF0158"/>
    <property type="match status" value="1"/>
</dbReference>
<accession>A0ABX1X2F3</accession>
<organism evidence="1 2">
    <name type="scientific">Paenibacillus plantarum</name>
    <dbReference type="NCBI Taxonomy" id="2654975"/>
    <lineage>
        <taxon>Bacteria</taxon>
        <taxon>Bacillati</taxon>
        <taxon>Bacillota</taxon>
        <taxon>Bacilli</taxon>
        <taxon>Bacillales</taxon>
        <taxon>Paenibacillaceae</taxon>
        <taxon>Paenibacillus</taxon>
    </lineage>
</organism>
<evidence type="ECO:0000313" key="2">
    <source>
        <dbReference type="Proteomes" id="UP000653578"/>
    </source>
</evidence>
<dbReference type="RefSeq" id="WP_171628397.1">
    <property type="nucleotide sequence ID" value="NZ_WHNY01000004.1"/>
</dbReference>
<evidence type="ECO:0000313" key="1">
    <source>
        <dbReference type="EMBL" id="NOU62580.1"/>
    </source>
</evidence>
<dbReference type="EMBL" id="WHNY01000004">
    <property type="protein sequence ID" value="NOU62580.1"/>
    <property type="molecule type" value="Genomic_DNA"/>
</dbReference>
<evidence type="ECO:0008006" key="3">
    <source>
        <dbReference type="Google" id="ProtNLM"/>
    </source>
</evidence>
<reference evidence="1 2" key="1">
    <citation type="submission" date="2019-10" db="EMBL/GenBank/DDBJ databases">
        <title>Description of Paenibacillus humi sp. nov.</title>
        <authorList>
            <person name="Carlier A."/>
            <person name="Qi S."/>
        </authorList>
    </citation>
    <scope>NUCLEOTIDE SEQUENCE [LARGE SCALE GENOMIC DNA]</scope>
    <source>
        <strain evidence="1 2">LMG 31461</strain>
    </source>
</reference>
<sequence length="158" mass="18969">MKNNKPVKLEDLISEIELQIDDTFTFINTNTGEVITLMREEMRAAEDEEPLEKFPDWQRENIEKAIIITEDEDGVYLDFTLRNNFNEYQIIEEFIISHQDQKNREVLYDTIQGRGAFRRFKDKIVELGVDSQWYTYKDSKIKQLVIEWCKEHNLEIQD</sequence>
<name>A0ABX1X2F3_9BACL</name>